<keyword evidence="3" id="KW-0718">Serine biosynthesis</keyword>
<comment type="catalytic activity">
    <reaction evidence="3">
        <text>O-phospho-L-serine + H2O = L-serine + phosphate</text>
        <dbReference type="Rhea" id="RHEA:21208"/>
        <dbReference type="ChEBI" id="CHEBI:15377"/>
        <dbReference type="ChEBI" id="CHEBI:33384"/>
        <dbReference type="ChEBI" id="CHEBI:43474"/>
        <dbReference type="ChEBI" id="CHEBI:57524"/>
        <dbReference type="EC" id="3.1.3.3"/>
    </reaction>
</comment>
<keyword evidence="5" id="KW-1185">Reference proteome</keyword>
<comment type="similarity">
    <text evidence="3">Belongs to the HAD-like hydrolase superfamily.</text>
</comment>
<dbReference type="InterPro" id="IPR023214">
    <property type="entry name" value="HAD_sf"/>
</dbReference>
<accession>A0A923RHD8</accession>
<name>A0A923RHD8_9BACI</name>
<dbReference type="EMBL" id="JACOOL010000004">
    <property type="protein sequence ID" value="MBC5636515.1"/>
    <property type="molecule type" value="Genomic_DNA"/>
</dbReference>
<comment type="pathway">
    <text evidence="3">Amino-acid biosynthesis; L-serine biosynthesis; L-serine from 3-phospho-D-glycerate: step 3/3.</text>
</comment>
<keyword evidence="3" id="KW-0170">Cobalt</keyword>
<dbReference type="InterPro" id="IPR051400">
    <property type="entry name" value="HAD-like_hydrolase"/>
</dbReference>
<evidence type="ECO:0000313" key="5">
    <source>
        <dbReference type="Proteomes" id="UP000637359"/>
    </source>
</evidence>
<keyword evidence="1 3" id="KW-0378">Hydrolase</keyword>
<dbReference type="InterPro" id="IPR036412">
    <property type="entry name" value="HAD-like_sf"/>
</dbReference>
<dbReference type="Gene3D" id="3.40.50.1000">
    <property type="entry name" value="HAD superfamily/HAD-like"/>
    <property type="match status" value="1"/>
</dbReference>
<comment type="cofactor">
    <cofactor evidence="3">
        <name>Mg(2+)</name>
        <dbReference type="ChEBI" id="CHEBI:18420"/>
    </cofactor>
    <cofactor evidence="3">
        <name>Co(2+)</name>
        <dbReference type="ChEBI" id="CHEBI:48828"/>
    </cofactor>
</comment>
<comment type="function">
    <text evidence="3">Catalyzes the last step of the phosphorylated serine biosynthetic pathway, i.e. dephosphorylation of O-phospho-L-serine to form L-serine.</text>
</comment>
<dbReference type="InterPro" id="IPR006439">
    <property type="entry name" value="HAD-SF_hydro_IA"/>
</dbReference>
<proteinExistence type="inferred from homology"/>
<dbReference type="EC" id="3.1.3.3" evidence="3"/>
<dbReference type="GO" id="GO:0036424">
    <property type="term" value="F:L-phosphoserine phosphatase activity"/>
    <property type="evidence" value="ECO:0007669"/>
    <property type="project" value="UniProtKB-UniRule"/>
</dbReference>
<organism evidence="4 5">
    <name type="scientific">Ornithinibacillus hominis</name>
    <dbReference type="NCBI Taxonomy" id="2763055"/>
    <lineage>
        <taxon>Bacteria</taxon>
        <taxon>Bacillati</taxon>
        <taxon>Bacillota</taxon>
        <taxon>Bacilli</taxon>
        <taxon>Bacillales</taxon>
        <taxon>Bacillaceae</taxon>
        <taxon>Ornithinibacillus</taxon>
    </lineage>
</organism>
<dbReference type="GO" id="GO:0006564">
    <property type="term" value="P:L-serine biosynthetic process"/>
    <property type="evidence" value="ECO:0007669"/>
    <property type="project" value="UniProtKB-UniRule"/>
</dbReference>
<dbReference type="HAMAP" id="MF_02240">
    <property type="entry name" value="PSP"/>
    <property type="match status" value="1"/>
</dbReference>
<evidence type="ECO:0000256" key="1">
    <source>
        <dbReference type="ARBA" id="ARBA00022801"/>
    </source>
</evidence>
<evidence type="ECO:0000256" key="2">
    <source>
        <dbReference type="ARBA" id="ARBA00022842"/>
    </source>
</evidence>
<gene>
    <name evidence="4" type="ORF">H8S33_06720</name>
</gene>
<dbReference type="Gene3D" id="1.20.120.710">
    <property type="entry name" value="Haloacid dehalogenase hydrolase-like domain"/>
    <property type="match status" value="1"/>
</dbReference>
<comment type="catalytic activity">
    <reaction evidence="3">
        <text>O-phospho-D-serine + H2O = D-serine + phosphate</text>
        <dbReference type="Rhea" id="RHEA:24873"/>
        <dbReference type="ChEBI" id="CHEBI:15377"/>
        <dbReference type="ChEBI" id="CHEBI:35247"/>
        <dbReference type="ChEBI" id="CHEBI:43474"/>
        <dbReference type="ChEBI" id="CHEBI:58680"/>
        <dbReference type="EC" id="3.1.3.3"/>
    </reaction>
</comment>
<protein>
    <recommendedName>
        <fullName evidence="3">Phosphoserine phosphatase</fullName>
        <shortName evidence="3">PSP</shortName>
        <ecNumber evidence="3">3.1.3.3</ecNumber>
    </recommendedName>
</protein>
<dbReference type="SFLD" id="SFLDG01135">
    <property type="entry name" value="C1.5.6:_HAD__Beta-PGM__Phospha"/>
    <property type="match status" value="1"/>
</dbReference>
<dbReference type="InterPro" id="IPR044266">
    <property type="entry name" value="PSP_YsaA"/>
</dbReference>
<sequence length="269" mass="30390">MVKAIIFDLDDTLLDDKRSIQEAMRATCEQAAKKYDIDPEALEEKVRDIARERYMAYETYAFAKKIGINPFEGLWGTFDDPGEGFRALRNIAPEYQLRVWKEALEGLGIKDADLAQELAKAFPEHRKNVPYVYADTYTVLDELKDHYALYMLTNGAPSLQRTKLALSPRLEKYFTRVFISGDFGIGKPDPSIFKYVLDSIGITSDDAIMVGDNLNTDILGANRVGMRNVWINRNGLEEADVLPTYEIKNLTELIPLMNSISKGQACADV</sequence>
<reference evidence="4" key="1">
    <citation type="submission" date="2020-08" db="EMBL/GenBank/DDBJ databases">
        <title>Genome public.</title>
        <authorList>
            <person name="Liu C."/>
            <person name="Sun Q."/>
        </authorList>
    </citation>
    <scope>NUCLEOTIDE SEQUENCE</scope>
    <source>
        <strain evidence="4">BX22</strain>
    </source>
</reference>
<dbReference type="SFLD" id="SFLDG01129">
    <property type="entry name" value="C1.5:_HAD__Beta-PGM__Phosphata"/>
    <property type="match status" value="1"/>
</dbReference>
<dbReference type="NCBIfam" id="TIGR01509">
    <property type="entry name" value="HAD-SF-IA-v3"/>
    <property type="match status" value="1"/>
</dbReference>
<evidence type="ECO:0000313" key="4">
    <source>
        <dbReference type="EMBL" id="MBC5636515.1"/>
    </source>
</evidence>
<dbReference type="PANTHER" id="PTHR46470">
    <property type="entry name" value="N-ACYLNEURAMINATE-9-PHOSPHATASE"/>
    <property type="match status" value="1"/>
</dbReference>
<dbReference type="AlphaFoldDB" id="A0A923RHD8"/>
<dbReference type="SFLD" id="SFLDS00003">
    <property type="entry name" value="Haloacid_Dehalogenase"/>
    <property type="match status" value="1"/>
</dbReference>
<dbReference type="SUPFAM" id="SSF56784">
    <property type="entry name" value="HAD-like"/>
    <property type="match status" value="1"/>
</dbReference>
<dbReference type="PANTHER" id="PTHR46470:SF3">
    <property type="entry name" value="N-ACYLNEURAMINATE-9-PHOSPHATASE"/>
    <property type="match status" value="1"/>
</dbReference>
<keyword evidence="3" id="KW-0028">Amino-acid biosynthesis</keyword>
<comment type="caution">
    <text evidence="4">The sequence shown here is derived from an EMBL/GenBank/DDBJ whole genome shotgun (WGS) entry which is preliminary data.</text>
</comment>
<evidence type="ECO:0000256" key="3">
    <source>
        <dbReference type="HAMAP-Rule" id="MF_02240"/>
    </source>
</evidence>
<keyword evidence="2 3" id="KW-0460">Magnesium</keyword>
<dbReference type="Proteomes" id="UP000637359">
    <property type="component" value="Unassembled WGS sequence"/>
</dbReference>
<dbReference type="NCBIfam" id="TIGR01549">
    <property type="entry name" value="HAD-SF-IA-v1"/>
    <property type="match status" value="1"/>
</dbReference>
<dbReference type="Pfam" id="PF00702">
    <property type="entry name" value="Hydrolase"/>
    <property type="match status" value="1"/>
</dbReference>